<dbReference type="SUPFAM" id="SSF51735">
    <property type="entry name" value="NAD(P)-binding Rossmann-fold domains"/>
    <property type="match status" value="1"/>
</dbReference>
<sequence length="245" mass="26047">MSDPRRLLITGANGTLGHATARYFLERDPACLVFLGVRQRQEQAAALVAEFPGRAFLCPLEVTQAESWTAALAQVEAQGGGPLSVLINNAGYHDDALLAHMTMPQWAGVLEANLSAVFLGCQAALQPMMRQRWGRIVNIASLSALHSPAGQTNYAAAKAGVLGLTQSLAKETARLGITVNAVCPGHIEGALPAGWTDEQIKAVRRETPMRRFAKPEEIAAVVFFLASPEASYMTGASLKLDGALV</sequence>
<dbReference type="Pfam" id="PF13561">
    <property type="entry name" value="adh_short_C2"/>
    <property type="match status" value="1"/>
</dbReference>
<dbReference type="AlphaFoldDB" id="A0A7W7YM87"/>
<proteinExistence type="inferred from homology"/>
<dbReference type="PANTHER" id="PTHR42879">
    <property type="entry name" value="3-OXOACYL-(ACYL-CARRIER-PROTEIN) REDUCTASE"/>
    <property type="match status" value="1"/>
</dbReference>
<dbReference type="RefSeq" id="WP_184209587.1">
    <property type="nucleotide sequence ID" value="NZ_JACHIF010000005.1"/>
</dbReference>
<dbReference type="InterPro" id="IPR057326">
    <property type="entry name" value="KR_dom"/>
</dbReference>
<comment type="similarity">
    <text evidence="1">Belongs to the short-chain dehydrogenases/reductases (SDR) family.</text>
</comment>
<dbReference type="PRINTS" id="PR00081">
    <property type="entry name" value="GDHRDH"/>
</dbReference>
<keyword evidence="5" id="KW-1185">Reference proteome</keyword>
<dbReference type="GO" id="GO:0004316">
    <property type="term" value="F:3-oxoacyl-[acyl-carrier-protein] reductase (NADPH) activity"/>
    <property type="evidence" value="ECO:0007669"/>
    <property type="project" value="UniProtKB-EC"/>
</dbReference>
<accession>A0A7W7YM87</accession>
<name>A0A7W7YM87_9BACT</name>
<dbReference type="Proteomes" id="UP000534294">
    <property type="component" value="Unassembled WGS sequence"/>
</dbReference>
<dbReference type="InterPro" id="IPR036291">
    <property type="entry name" value="NAD(P)-bd_dom_sf"/>
</dbReference>
<evidence type="ECO:0000256" key="2">
    <source>
        <dbReference type="ARBA" id="ARBA00023002"/>
    </source>
</evidence>
<dbReference type="PROSITE" id="PS00061">
    <property type="entry name" value="ADH_SHORT"/>
    <property type="match status" value="1"/>
</dbReference>
<dbReference type="FunFam" id="3.40.50.720:FF:000173">
    <property type="entry name" value="3-oxoacyl-[acyl-carrier protein] reductase"/>
    <property type="match status" value="1"/>
</dbReference>
<keyword evidence="2 4" id="KW-0560">Oxidoreductase</keyword>
<dbReference type="InterPro" id="IPR002347">
    <property type="entry name" value="SDR_fam"/>
</dbReference>
<dbReference type="PRINTS" id="PR00080">
    <property type="entry name" value="SDRFAMILY"/>
</dbReference>
<organism evidence="4 5">
    <name type="scientific">Prosthecobacter dejongeii</name>
    <dbReference type="NCBI Taxonomy" id="48465"/>
    <lineage>
        <taxon>Bacteria</taxon>
        <taxon>Pseudomonadati</taxon>
        <taxon>Verrucomicrobiota</taxon>
        <taxon>Verrucomicrobiia</taxon>
        <taxon>Verrucomicrobiales</taxon>
        <taxon>Verrucomicrobiaceae</taxon>
        <taxon>Prosthecobacter</taxon>
    </lineage>
</organism>
<feature type="domain" description="Ketoreductase" evidence="3">
    <location>
        <begin position="5"/>
        <end position="190"/>
    </location>
</feature>
<protein>
    <submittedName>
        <fullName evidence="4">3-oxoacyl-[acyl-carrier protein] reductase</fullName>
        <ecNumber evidence="4">1.1.1.100</ecNumber>
    </submittedName>
</protein>
<evidence type="ECO:0000256" key="1">
    <source>
        <dbReference type="ARBA" id="ARBA00006484"/>
    </source>
</evidence>
<evidence type="ECO:0000313" key="4">
    <source>
        <dbReference type="EMBL" id="MBB5038617.1"/>
    </source>
</evidence>
<dbReference type="InterPro" id="IPR020904">
    <property type="entry name" value="Sc_DH/Rdtase_CS"/>
</dbReference>
<dbReference type="SMART" id="SM00822">
    <property type="entry name" value="PKS_KR"/>
    <property type="match status" value="1"/>
</dbReference>
<dbReference type="PANTHER" id="PTHR42879:SF2">
    <property type="entry name" value="3-OXOACYL-[ACYL-CARRIER-PROTEIN] REDUCTASE FABG"/>
    <property type="match status" value="1"/>
</dbReference>
<dbReference type="GO" id="GO:0032787">
    <property type="term" value="P:monocarboxylic acid metabolic process"/>
    <property type="evidence" value="ECO:0007669"/>
    <property type="project" value="UniProtKB-ARBA"/>
</dbReference>
<evidence type="ECO:0000259" key="3">
    <source>
        <dbReference type="SMART" id="SM00822"/>
    </source>
</evidence>
<comment type="caution">
    <text evidence="4">The sequence shown here is derived from an EMBL/GenBank/DDBJ whole genome shotgun (WGS) entry which is preliminary data.</text>
</comment>
<dbReference type="InterPro" id="IPR050259">
    <property type="entry name" value="SDR"/>
</dbReference>
<evidence type="ECO:0000313" key="5">
    <source>
        <dbReference type="Proteomes" id="UP000534294"/>
    </source>
</evidence>
<dbReference type="Gene3D" id="3.40.50.720">
    <property type="entry name" value="NAD(P)-binding Rossmann-like Domain"/>
    <property type="match status" value="1"/>
</dbReference>
<gene>
    <name evidence="4" type="ORF">HNQ64_002880</name>
</gene>
<dbReference type="EMBL" id="JACHIF010000005">
    <property type="protein sequence ID" value="MBB5038617.1"/>
    <property type="molecule type" value="Genomic_DNA"/>
</dbReference>
<reference evidence="4 5" key="1">
    <citation type="submission" date="2020-08" db="EMBL/GenBank/DDBJ databases">
        <title>Genomic Encyclopedia of Type Strains, Phase IV (KMG-IV): sequencing the most valuable type-strain genomes for metagenomic binning, comparative biology and taxonomic classification.</title>
        <authorList>
            <person name="Goeker M."/>
        </authorList>
    </citation>
    <scope>NUCLEOTIDE SEQUENCE [LARGE SCALE GENOMIC DNA]</scope>
    <source>
        <strain evidence="4 5">DSM 12251</strain>
    </source>
</reference>
<dbReference type="EC" id="1.1.1.100" evidence="4"/>